<dbReference type="EMBL" id="JAACXV010013954">
    <property type="protein sequence ID" value="KAF7271501.1"/>
    <property type="molecule type" value="Genomic_DNA"/>
</dbReference>
<keyword evidence="10" id="KW-1185">Reference proteome</keyword>
<feature type="transmembrane region" description="Helical" evidence="8">
    <location>
        <begin position="123"/>
        <end position="145"/>
    </location>
</feature>
<feature type="transmembrane region" description="Helical" evidence="8">
    <location>
        <begin position="80"/>
        <end position="102"/>
    </location>
</feature>
<comment type="function">
    <text evidence="8">Gustatory receptor which mediates acceptance or avoidance behavior, depending on its substrates.</text>
</comment>
<gene>
    <name evidence="9" type="ORF">GWI33_015633</name>
</gene>
<protein>
    <recommendedName>
        <fullName evidence="8">Gustatory receptor</fullName>
    </recommendedName>
</protein>
<comment type="similarity">
    <text evidence="8">Belongs to the insect chemoreceptor superfamily. Gustatory receptor (GR) family.</text>
</comment>
<dbReference type="PANTHER" id="PTHR21143">
    <property type="entry name" value="INVERTEBRATE GUSTATORY RECEPTOR"/>
    <property type="match status" value="1"/>
</dbReference>
<dbReference type="GO" id="GO:0030424">
    <property type="term" value="C:axon"/>
    <property type="evidence" value="ECO:0007669"/>
    <property type="project" value="TreeGrafter"/>
</dbReference>
<dbReference type="PANTHER" id="PTHR21143:SF104">
    <property type="entry name" value="GUSTATORY RECEPTOR 8A-RELATED"/>
    <property type="match status" value="1"/>
</dbReference>
<name>A0A834M7Y0_RHYFE</name>
<keyword evidence="3 8" id="KW-0812">Transmembrane</keyword>
<accession>A0A834M7Y0</accession>
<feature type="transmembrane region" description="Helical" evidence="8">
    <location>
        <begin position="227"/>
        <end position="246"/>
    </location>
</feature>
<dbReference type="GO" id="GO:0008049">
    <property type="term" value="P:male courtship behavior"/>
    <property type="evidence" value="ECO:0007669"/>
    <property type="project" value="TreeGrafter"/>
</dbReference>
<keyword evidence="4 8" id="KW-1133">Transmembrane helix</keyword>
<feature type="transmembrane region" description="Helical" evidence="8">
    <location>
        <begin position="157"/>
        <end position="181"/>
    </location>
</feature>
<dbReference type="AlphaFoldDB" id="A0A834M7Y0"/>
<evidence type="ECO:0000256" key="8">
    <source>
        <dbReference type="RuleBase" id="RU363108"/>
    </source>
</evidence>
<proteinExistence type="inferred from homology"/>
<feature type="transmembrane region" description="Helical" evidence="8">
    <location>
        <begin position="39"/>
        <end position="60"/>
    </location>
</feature>
<evidence type="ECO:0000256" key="7">
    <source>
        <dbReference type="ARBA" id="ARBA00023224"/>
    </source>
</evidence>
<reference evidence="9" key="1">
    <citation type="submission" date="2020-08" db="EMBL/GenBank/DDBJ databases">
        <title>Genome sequencing and assembly of the red palm weevil Rhynchophorus ferrugineus.</title>
        <authorList>
            <person name="Dias G.B."/>
            <person name="Bergman C.M."/>
            <person name="Manee M."/>
        </authorList>
    </citation>
    <scope>NUCLEOTIDE SEQUENCE</scope>
    <source>
        <strain evidence="9">AA-2017</strain>
        <tissue evidence="9">Whole larva</tissue>
    </source>
</reference>
<feature type="transmembrane region" description="Helical" evidence="8">
    <location>
        <begin position="344"/>
        <end position="361"/>
    </location>
</feature>
<comment type="caution">
    <text evidence="9">The sequence shown here is derived from an EMBL/GenBank/DDBJ whole genome shotgun (WGS) entry which is preliminary data.</text>
</comment>
<evidence type="ECO:0000256" key="5">
    <source>
        <dbReference type="ARBA" id="ARBA00023136"/>
    </source>
</evidence>
<dbReference type="GO" id="GO:0030425">
    <property type="term" value="C:dendrite"/>
    <property type="evidence" value="ECO:0007669"/>
    <property type="project" value="TreeGrafter"/>
</dbReference>
<evidence type="ECO:0000256" key="6">
    <source>
        <dbReference type="ARBA" id="ARBA00023170"/>
    </source>
</evidence>
<evidence type="ECO:0000313" key="10">
    <source>
        <dbReference type="Proteomes" id="UP000625711"/>
    </source>
</evidence>
<comment type="subcellular location">
    <subcellularLocation>
        <location evidence="1 8">Cell membrane</location>
        <topology evidence="1 8">Multi-pass membrane protein</topology>
    </subcellularLocation>
</comment>
<evidence type="ECO:0000256" key="4">
    <source>
        <dbReference type="ARBA" id="ARBA00022989"/>
    </source>
</evidence>
<dbReference type="Proteomes" id="UP000625711">
    <property type="component" value="Unassembled WGS sequence"/>
</dbReference>
<dbReference type="GO" id="GO:0050909">
    <property type="term" value="P:sensory perception of taste"/>
    <property type="evidence" value="ECO:0007669"/>
    <property type="project" value="InterPro"/>
</dbReference>
<dbReference type="GO" id="GO:0005886">
    <property type="term" value="C:plasma membrane"/>
    <property type="evidence" value="ECO:0007669"/>
    <property type="project" value="UniProtKB-SubCell"/>
</dbReference>
<dbReference type="GO" id="GO:0007165">
    <property type="term" value="P:signal transduction"/>
    <property type="evidence" value="ECO:0007669"/>
    <property type="project" value="UniProtKB-KW"/>
</dbReference>
<keyword evidence="6 8" id="KW-0675">Receptor</keyword>
<feature type="transmembrane region" description="Helical" evidence="8">
    <location>
        <begin position="258"/>
        <end position="286"/>
    </location>
</feature>
<evidence type="ECO:0000256" key="3">
    <source>
        <dbReference type="ARBA" id="ARBA00022692"/>
    </source>
</evidence>
<dbReference type="Pfam" id="PF08395">
    <property type="entry name" value="7tm_7"/>
    <property type="match status" value="1"/>
</dbReference>
<organism evidence="9 10">
    <name type="scientific">Rhynchophorus ferrugineus</name>
    <name type="common">Red palm weevil</name>
    <name type="synonym">Curculio ferrugineus</name>
    <dbReference type="NCBI Taxonomy" id="354439"/>
    <lineage>
        <taxon>Eukaryota</taxon>
        <taxon>Metazoa</taxon>
        <taxon>Ecdysozoa</taxon>
        <taxon>Arthropoda</taxon>
        <taxon>Hexapoda</taxon>
        <taxon>Insecta</taxon>
        <taxon>Pterygota</taxon>
        <taxon>Neoptera</taxon>
        <taxon>Endopterygota</taxon>
        <taxon>Coleoptera</taxon>
        <taxon>Polyphaga</taxon>
        <taxon>Cucujiformia</taxon>
        <taxon>Curculionidae</taxon>
        <taxon>Dryophthorinae</taxon>
        <taxon>Rhynchophorus</taxon>
    </lineage>
</organism>
<keyword evidence="7 8" id="KW-0807">Transducer</keyword>
<keyword evidence="5 8" id="KW-0472">Membrane</keyword>
<dbReference type="GO" id="GO:0043025">
    <property type="term" value="C:neuronal cell body"/>
    <property type="evidence" value="ECO:0007669"/>
    <property type="project" value="TreeGrafter"/>
</dbReference>
<evidence type="ECO:0000256" key="1">
    <source>
        <dbReference type="ARBA" id="ARBA00004651"/>
    </source>
</evidence>
<dbReference type="GO" id="GO:0007635">
    <property type="term" value="P:chemosensory behavior"/>
    <property type="evidence" value="ECO:0007669"/>
    <property type="project" value="TreeGrafter"/>
</dbReference>
<evidence type="ECO:0000256" key="2">
    <source>
        <dbReference type="ARBA" id="ARBA00022475"/>
    </source>
</evidence>
<evidence type="ECO:0000313" key="9">
    <source>
        <dbReference type="EMBL" id="KAF7271501.1"/>
    </source>
</evidence>
<sequence length="362" mass="42867">MTDTWMETIYGICLRYIAFFRIIPPVDLEKKYFKKPCTFDYATAIVLYVFLVGLGIAHVSVQTIEMNRLKFNGNVMALNYTRIILSFLLLFLTIVTSLRYKTWNVLGRKIDIFHKHPSQSKDILPWISAFLFGHLASIFLNYMVYYTASSELNMSTWIIFVATHIILWYQFLETMIIWLILEKIRITLRRSLKQLELNFMNVRQARRYYFHSIVATRYFNKIFGYQIAINYAHWLILFEAVCFNIAERSNPGKFQTDFLMGWKVIFLICLFLVFNLLNLFSVVISCDNTTSESLKLMDRCYELQEKFDRSTFEYQELQALAFYAAHNQLRFTAADLFEIRRSSMLALIATSTTYFIALVQFY</sequence>
<dbReference type="OrthoDB" id="6774919at2759"/>
<keyword evidence="2 8" id="KW-1003">Cell membrane</keyword>
<dbReference type="InterPro" id="IPR013604">
    <property type="entry name" value="7TM_chemorcpt"/>
</dbReference>